<dbReference type="InterPro" id="IPR003423">
    <property type="entry name" value="OMP_efflux"/>
</dbReference>
<organism evidence="3 4">
    <name type="scientific">Paraburkholderia silviterrae</name>
    <dbReference type="NCBI Taxonomy" id="2528715"/>
    <lineage>
        <taxon>Bacteria</taxon>
        <taxon>Pseudomonadati</taxon>
        <taxon>Pseudomonadota</taxon>
        <taxon>Betaproteobacteria</taxon>
        <taxon>Burkholderiales</taxon>
        <taxon>Burkholderiaceae</taxon>
        <taxon>Paraburkholderia</taxon>
    </lineage>
</organism>
<feature type="signal peptide" evidence="2">
    <location>
        <begin position="1"/>
        <end position="20"/>
    </location>
</feature>
<feature type="chain" id="PRO_5020553045" evidence="2">
    <location>
        <begin position="21"/>
        <end position="443"/>
    </location>
</feature>
<dbReference type="RefSeq" id="WP_133199780.1">
    <property type="nucleotide sequence ID" value="NZ_JBHUCW010000040.1"/>
</dbReference>
<comment type="similarity">
    <text evidence="1">Belongs to the outer membrane factor (OMF) (TC 1.B.17) family.</text>
</comment>
<comment type="caution">
    <text evidence="3">The sequence shown here is derived from an EMBL/GenBank/DDBJ whole genome shotgun (WGS) entry which is preliminary data.</text>
</comment>
<dbReference type="SUPFAM" id="SSF56954">
    <property type="entry name" value="Outer membrane efflux proteins (OEP)"/>
    <property type="match status" value="1"/>
</dbReference>
<dbReference type="Pfam" id="PF02321">
    <property type="entry name" value="OEP"/>
    <property type="match status" value="2"/>
</dbReference>
<dbReference type="OrthoDB" id="9791261at2"/>
<dbReference type="AlphaFoldDB" id="A0A4R5LYX8"/>
<reference evidence="3 4" key="1">
    <citation type="submission" date="2019-03" db="EMBL/GenBank/DDBJ databases">
        <title>Paraburkholderia sp. 4M-K11, isolated from subtropical forest soil.</title>
        <authorList>
            <person name="Gao Z.-H."/>
            <person name="Qiu L.-H."/>
        </authorList>
    </citation>
    <scope>NUCLEOTIDE SEQUENCE [LARGE SCALE GENOMIC DNA]</scope>
    <source>
        <strain evidence="3 4">4M-K11</strain>
    </source>
</reference>
<dbReference type="GO" id="GO:0015562">
    <property type="term" value="F:efflux transmembrane transporter activity"/>
    <property type="evidence" value="ECO:0007669"/>
    <property type="project" value="InterPro"/>
</dbReference>
<evidence type="ECO:0000313" key="3">
    <source>
        <dbReference type="EMBL" id="TDG17620.1"/>
    </source>
</evidence>
<dbReference type="EMBL" id="SMRP01000041">
    <property type="protein sequence ID" value="TDG17620.1"/>
    <property type="molecule type" value="Genomic_DNA"/>
</dbReference>
<evidence type="ECO:0000256" key="2">
    <source>
        <dbReference type="SAM" id="SignalP"/>
    </source>
</evidence>
<dbReference type="Proteomes" id="UP000295722">
    <property type="component" value="Unassembled WGS sequence"/>
</dbReference>
<proteinExistence type="inferred from homology"/>
<evidence type="ECO:0000256" key="1">
    <source>
        <dbReference type="ARBA" id="ARBA00007613"/>
    </source>
</evidence>
<name>A0A4R5LYX8_9BURK</name>
<dbReference type="PANTHER" id="PTHR30203">
    <property type="entry name" value="OUTER MEMBRANE CATION EFFLUX PROTEIN"/>
    <property type="match status" value="1"/>
</dbReference>
<dbReference type="PANTHER" id="PTHR30203:SF24">
    <property type="entry name" value="BLR4935 PROTEIN"/>
    <property type="match status" value="1"/>
</dbReference>
<evidence type="ECO:0000313" key="4">
    <source>
        <dbReference type="Proteomes" id="UP000295722"/>
    </source>
</evidence>
<keyword evidence="4" id="KW-1185">Reference proteome</keyword>
<keyword evidence="2" id="KW-0732">Signal</keyword>
<protein>
    <submittedName>
        <fullName evidence="3">TolC family protein</fullName>
    </submittedName>
</protein>
<dbReference type="Gene3D" id="1.20.1600.10">
    <property type="entry name" value="Outer membrane efflux proteins (OEP)"/>
    <property type="match status" value="1"/>
</dbReference>
<dbReference type="InterPro" id="IPR010131">
    <property type="entry name" value="MdtP/NodT-like"/>
</dbReference>
<accession>A0A4R5LYX8</accession>
<gene>
    <name evidence="3" type="ORF">EYW47_37115</name>
</gene>
<sequence length="443" mass="46711">MHPRHFVAAALLALSYSANSQSPAGQIPSAQDAPVIDYRAGVAPVQAVPLALSLDDALGIAASSNPVLRSAVARADASAGAFIQAGARPNPNLSLLQEGFGGQERTSTALVEQTIELGGKRRARLDVASYGRQAALASLDGQAAQLRAAVITAFYDRLAAQRQMQVAQESADTALRSADMADKRARAGKISPVESTKARVAAADAQIALATARTQATLALEKLANVTGSPDVRGRTVTGDLDALPEIEPLSSLQSRLDESPLSRAAQAEVLRSNALVSVEKARRIPDITISAGMKRVITSGIPGNQAVVGVSIPLPLFDTNKGAILEASHNAEKASADLDSETARLRLELAQSWSSYENAVQEARQLKDDVLPAARQTLEAMLRGFQLGKFSFLEVLDAQRTLFQGQSQYVKVLSTAHQAYADIGRLIGTPLVADRASATRLN</sequence>